<reference evidence="1 2" key="1">
    <citation type="submission" date="2019-07" db="EMBL/GenBank/DDBJ databases">
        <title>Complete Genome Sequence and Methylome Analysis of Nocardia otitidis-caviarum NEB252.</title>
        <authorList>
            <person name="Fomenkov A."/>
            <person name="Anton B.P."/>
            <person name="Vincze T."/>
            <person name="Roberts R.J."/>
        </authorList>
    </citation>
    <scope>NUCLEOTIDE SEQUENCE [LARGE SCALE GENOMIC DNA]</scope>
    <source>
        <strain evidence="1 2">NEB252</strain>
    </source>
</reference>
<dbReference type="AlphaFoldDB" id="A0A516NHS3"/>
<dbReference type="GeneID" id="80332062"/>
<name>A0A516NHS3_9NOCA</name>
<dbReference type="RefSeq" id="WP_143980046.1">
    <property type="nucleotide sequence ID" value="NZ_CP041695.1"/>
</dbReference>
<evidence type="ECO:0000313" key="2">
    <source>
        <dbReference type="Proteomes" id="UP000317039"/>
    </source>
</evidence>
<dbReference type="KEGG" id="nod:FOH10_06595"/>
<proteinExistence type="predicted"/>
<dbReference type="Proteomes" id="UP000317039">
    <property type="component" value="Chromosome"/>
</dbReference>
<evidence type="ECO:0000313" key="1">
    <source>
        <dbReference type="EMBL" id="QDP78458.1"/>
    </source>
</evidence>
<gene>
    <name evidence="1" type="ORF">FOH10_06595</name>
</gene>
<accession>A0A516NHS3</accession>
<protein>
    <submittedName>
        <fullName evidence="1">Uncharacterized protein</fullName>
    </submittedName>
</protein>
<sequence length="125" mass="13751">MEITLLEDAQPDEKVTVRFRNKEWVATWRGKTAVPKGSICQVELEVEEIDTWRNIDAEAELSGAGTAHNQPTLCGLVSTVYTDGVIALDLDPGVVLIDSESLSEVQKGQRIQIVPHAVAIFPYSM</sequence>
<organism evidence="1 2">
    <name type="scientific">Nocardia otitidiscaviarum</name>
    <dbReference type="NCBI Taxonomy" id="1823"/>
    <lineage>
        <taxon>Bacteria</taxon>
        <taxon>Bacillati</taxon>
        <taxon>Actinomycetota</taxon>
        <taxon>Actinomycetes</taxon>
        <taxon>Mycobacteriales</taxon>
        <taxon>Nocardiaceae</taxon>
        <taxon>Nocardia</taxon>
    </lineage>
</organism>
<dbReference type="EMBL" id="CP041695">
    <property type="protein sequence ID" value="QDP78458.1"/>
    <property type="molecule type" value="Genomic_DNA"/>
</dbReference>